<evidence type="ECO:0000256" key="2">
    <source>
        <dbReference type="ARBA" id="ARBA00022448"/>
    </source>
</evidence>
<feature type="transmembrane region" description="Helical" evidence="7">
    <location>
        <begin position="152"/>
        <end position="176"/>
    </location>
</feature>
<keyword evidence="10" id="KW-1185">Reference proteome</keyword>
<dbReference type="InterPro" id="IPR035906">
    <property type="entry name" value="MetI-like_sf"/>
</dbReference>
<dbReference type="GeneID" id="10599612"/>
<dbReference type="RefSeq" id="WP_013774981.1">
    <property type="nucleotide sequence ID" value="NC_015518.1"/>
</dbReference>
<evidence type="ECO:0000256" key="1">
    <source>
        <dbReference type="ARBA" id="ARBA00004651"/>
    </source>
</evidence>
<dbReference type="GO" id="GO:0005886">
    <property type="term" value="C:plasma membrane"/>
    <property type="evidence" value="ECO:0007669"/>
    <property type="project" value="UniProtKB-SubCell"/>
</dbReference>
<dbReference type="PANTHER" id="PTHR43163">
    <property type="entry name" value="DIPEPTIDE TRANSPORT SYSTEM PERMEASE PROTEIN DPPB-RELATED"/>
    <property type="match status" value="1"/>
</dbReference>
<evidence type="ECO:0000256" key="4">
    <source>
        <dbReference type="ARBA" id="ARBA00022692"/>
    </source>
</evidence>
<dbReference type="HOGENOM" id="CLU_036879_1_1_2"/>
<comment type="similarity">
    <text evidence="7">Belongs to the binding-protein-dependent transport system permease family.</text>
</comment>
<evidence type="ECO:0000256" key="5">
    <source>
        <dbReference type="ARBA" id="ARBA00022989"/>
    </source>
</evidence>
<dbReference type="SUPFAM" id="SSF161098">
    <property type="entry name" value="MetI-like"/>
    <property type="match status" value="1"/>
</dbReference>
<reference evidence="9 10" key="1">
    <citation type="journal article" date="2011" name="Extremophiles">
        <title>Genomic analysis of Acidianus hospitalis W1 a host for studying crenarchaeal virus and plasmid life cycles.</title>
        <authorList>
            <person name="You X.Y."/>
            <person name="Liu C."/>
            <person name="Wang S.Y."/>
            <person name="Jiang C.Y."/>
            <person name="Shah S.A."/>
            <person name="Prangishvili D."/>
            <person name="She Q."/>
            <person name="Liu S.J."/>
            <person name="Garrett R.A."/>
        </authorList>
    </citation>
    <scope>NUCLEOTIDE SEQUENCE [LARGE SCALE GENOMIC DNA]</scope>
    <source>
        <strain evidence="9 10">W1</strain>
    </source>
</reference>
<dbReference type="InterPro" id="IPR000515">
    <property type="entry name" value="MetI-like"/>
</dbReference>
<dbReference type="STRING" id="933801.Ahos_0172"/>
<dbReference type="Proteomes" id="UP000008458">
    <property type="component" value="Chromosome"/>
</dbReference>
<dbReference type="PANTHER" id="PTHR43163:SF6">
    <property type="entry name" value="DIPEPTIDE TRANSPORT SYSTEM PERMEASE PROTEIN DPPB-RELATED"/>
    <property type="match status" value="1"/>
</dbReference>
<feature type="transmembrane region" description="Helical" evidence="7">
    <location>
        <begin position="310"/>
        <end position="331"/>
    </location>
</feature>
<evidence type="ECO:0000256" key="7">
    <source>
        <dbReference type="RuleBase" id="RU363032"/>
    </source>
</evidence>
<keyword evidence="5 7" id="KW-1133">Transmembrane helix</keyword>
<accession>F4B4H5</accession>
<feature type="domain" description="ABC transmembrane type-1" evidence="8">
    <location>
        <begin position="116"/>
        <end position="331"/>
    </location>
</feature>
<dbReference type="CDD" id="cd06261">
    <property type="entry name" value="TM_PBP2"/>
    <property type="match status" value="1"/>
</dbReference>
<gene>
    <name evidence="9" type="ordered locus">Ahos_0172</name>
</gene>
<dbReference type="AlphaFoldDB" id="F4B4H5"/>
<organism evidence="9 10">
    <name type="scientific">Acidianus hospitalis (strain W1)</name>
    <dbReference type="NCBI Taxonomy" id="933801"/>
    <lineage>
        <taxon>Archaea</taxon>
        <taxon>Thermoproteota</taxon>
        <taxon>Thermoprotei</taxon>
        <taxon>Sulfolobales</taxon>
        <taxon>Sulfolobaceae</taxon>
        <taxon>Acidianus</taxon>
    </lineage>
</organism>
<evidence type="ECO:0000313" key="10">
    <source>
        <dbReference type="Proteomes" id="UP000008458"/>
    </source>
</evidence>
<dbReference type="EMBL" id="CP002535">
    <property type="protein sequence ID" value="AEE93064.1"/>
    <property type="molecule type" value="Genomic_DNA"/>
</dbReference>
<feature type="transmembrane region" description="Helical" evidence="7">
    <location>
        <begin position="271"/>
        <end position="298"/>
    </location>
</feature>
<keyword evidence="6 7" id="KW-0472">Membrane</keyword>
<dbReference type="OrthoDB" id="44105at2157"/>
<keyword evidence="3" id="KW-1003">Cell membrane</keyword>
<comment type="subcellular location">
    <subcellularLocation>
        <location evidence="1 7">Cell membrane</location>
        <topology evidence="1 7">Multi-pass membrane protein</topology>
    </subcellularLocation>
</comment>
<evidence type="ECO:0000313" key="9">
    <source>
        <dbReference type="EMBL" id="AEE93064.1"/>
    </source>
</evidence>
<dbReference type="KEGG" id="aho:Ahos_0172"/>
<feature type="transmembrane region" description="Helical" evidence="7">
    <location>
        <begin position="21"/>
        <end position="42"/>
    </location>
</feature>
<evidence type="ECO:0000256" key="6">
    <source>
        <dbReference type="ARBA" id="ARBA00023136"/>
    </source>
</evidence>
<dbReference type="PROSITE" id="PS50928">
    <property type="entry name" value="ABC_TM1"/>
    <property type="match status" value="1"/>
</dbReference>
<sequence>MASSNTVQTSRPFIRIVIRRLIARLVLLFGVINFNFFIFQVIPQLVGLNPLEFYVPPSFKTSLNRNAIIEGLEKSYGLNQPICIRYIDYIKDLFTFNFGESLYYQEPILKLIEQNFPVTAEIVIPSLIITTIMAIFFGIYSATKEGKVSDHVISNAAIITYFIPAFWLGFIIWYYLTIQYNLFPSSYTFAIIESRKDPLAIYTVLIPPILTLSFTSFGVRTILMRNNSIDVFNQDFVTILKAKGVPRSRILFRHVFKNSFLPVFTRVGIDFAFLLSGVVFVCDVFNISGLGTLLVTAAENFDIFLLEGDFYIISLFAIVVLTLMDFIYILIDPRVKLT</sequence>
<reference key="2">
    <citation type="journal article" date="2011" name="Extremophiles">
        <title>Genomic analyses of Acidianus hospitalis W1 a host for studying crenarchaeal virus and plasmid life cycles.</title>
        <authorList>
            <person name="You X.Y."/>
            <person name="Liu C."/>
            <person name="Wang S.Y."/>
            <person name="Jiang C.Y."/>
            <person name="Shah S.A."/>
            <person name="Prangishvili D."/>
            <person name="Liu S.J."/>
            <person name="Garrett R.A."/>
        </authorList>
    </citation>
    <scope>NUCLEOTIDE SEQUENCE</scope>
    <source>
        <strain>W1</strain>
    </source>
</reference>
<evidence type="ECO:0000259" key="8">
    <source>
        <dbReference type="PROSITE" id="PS50928"/>
    </source>
</evidence>
<dbReference type="GO" id="GO:0055085">
    <property type="term" value="P:transmembrane transport"/>
    <property type="evidence" value="ECO:0007669"/>
    <property type="project" value="InterPro"/>
</dbReference>
<evidence type="ECO:0000256" key="3">
    <source>
        <dbReference type="ARBA" id="ARBA00022475"/>
    </source>
</evidence>
<feature type="transmembrane region" description="Helical" evidence="7">
    <location>
        <begin position="199"/>
        <end position="219"/>
    </location>
</feature>
<name>F4B4H5_ACIHW</name>
<keyword evidence="4 7" id="KW-0812">Transmembrane</keyword>
<protein>
    <submittedName>
        <fullName evidence="9">Binding-protein-dependent transport, inner membrane component</fullName>
    </submittedName>
</protein>
<keyword evidence="2 7" id="KW-0813">Transport</keyword>
<dbReference type="eggNOG" id="arCOG00751">
    <property type="taxonomic scope" value="Archaea"/>
</dbReference>
<feature type="transmembrane region" description="Helical" evidence="7">
    <location>
        <begin position="122"/>
        <end position="140"/>
    </location>
</feature>
<dbReference type="Pfam" id="PF00528">
    <property type="entry name" value="BPD_transp_1"/>
    <property type="match status" value="1"/>
</dbReference>
<dbReference type="Gene3D" id="1.10.3720.10">
    <property type="entry name" value="MetI-like"/>
    <property type="match status" value="1"/>
</dbReference>
<proteinExistence type="inferred from homology"/>